<feature type="transmembrane region" description="Helical" evidence="1">
    <location>
        <begin position="277"/>
        <end position="294"/>
    </location>
</feature>
<dbReference type="Proteomes" id="UP000034491">
    <property type="component" value="Unassembled WGS sequence"/>
</dbReference>
<feature type="transmembrane region" description="Helical" evidence="1">
    <location>
        <begin position="182"/>
        <end position="210"/>
    </location>
</feature>
<reference evidence="2 3" key="1">
    <citation type="submission" date="2015-03" db="EMBL/GenBank/DDBJ databases">
        <title>Genome sequence of Kiloniella sp. P1-1, isolated from the gut microflora of Pacific white shrimp, Penaeus vannamei.</title>
        <authorList>
            <person name="Shao Z."/>
            <person name="Wang L."/>
            <person name="Li X."/>
        </authorList>
    </citation>
    <scope>NUCLEOTIDE SEQUENCE [LARGE SCALE GENOMIC DNA]</scope>
    <source>
        <strain evidence="2 3">P1-1</strain>
    </source>
</reference>
<accession>A0A0M2R980</accession>
<evidence type="ECO:0000313" key="3">
    <source>
        <dbReference type="Proteomes" id="UP000034491"/>
    </source>
</evidence>
<feature type="transmembrane region" description="Helical" evidence="1">
    <location>
        <begin position="94"/>
        <end position="121"/>
    </location>
</feature>
<protein>
    <recommendedName>
        <fullName evidence="4">Glycosyltransferase RgtA/B/C/D-like domain-containing protein</fullName>
    </recommendedName>
</protein>
<gene>
    <name evidence="2" type="ORF">WH95_10100</name>
</gene>
<comment type="caution">
    <text evidence="2">The sequence shown here is derived from an EMBL/GenBank/DDBJ whole genome shotgun (WGS) entry which is preliminary data.</text>
</comment>
<dbReference type="AlphaFoldDB" id="A0A0M2R980"/>
<proteinExistence type="predicted"/>
<keyword evidence="1" id="KW-0472">Membrane</keyword>
<sequence>MLLFHLVLISAVFSFFRGFMFRSNSDRGCDAYFFLMCAETFRDQKKLPIRLSPKLYLAEPQDQSYPPGFAIFLSLFPNEFLKKWHWLFSNSLDLVIHLVLFSFLFSTFGPIYAWIGGVIYATSPFLAAEYANMTSRPLGMIWLASFFLFTIAFVDKHSAWPLIGAILSGCLLFYTHKLAIQLTWFCVIFLGIFVDCYWFVPIILSYLFAFSLNPKLFTKILIAHLDIISFWNRNRTRLGAHLVRNSKVYGGMDEGSSYYSLSGFKGFFLHLRRIFQFNPYILVVAFSIVNWGMLSDFSQTFLWLMCAIYLWAFLTLFIPFLRCLGEGTKYIKYSIPLCIFVVVEGIYLNDDLFFVITFLAISAVQLFLYFFMWRSFLKDTSSTGVLSEDLQSVIQVLSQHSKPRLLCLPPHLCDIMAYHGRIPVWWGTHGYGFRWVEDYFPVLKKPVEDLMKDKGLTHLLVDTKYVSIDELDLPDGVAVEFGSYVIFKPKDMFIGAKDSFEVGSCSQI</sequence>
<dbReference type="EMBL" id="LANI01000006">
    <property type="protein sequence ID" value="KKJ77009.1"/>
    <property type="molecule type" value="Genomic_DNA"/>
</dbReference>
<keyword evidence="3" id="KW-1185">Reference proteome</keyword>
<evidence type="ECO:0000313" key="2">
    <source>
        <dbReference type="EMBL" id="KKJ77009.1"/>
    </source>
</evidence>
<feature type="transmembrane region" description="Helical" evidence="1">
    <location>
        <begin position="353"/>
        <end position="372"/>
    </location>
</feature>
<keyword evidence="1" id="KW-1133">Transmembrane helix</keyword>
<evidence type="ECO:0008006" key="4">
    <source>
        <dbReference type="Google" id="ProtNLM"/>
    </source>
</evidence>
<name>A0A0M2R980_9PROT</name>
<keyword evidence="1" id="KW-0812">Transmembrane</keyword>
<feature type="transmembrane region" description="Helical" evidence="1">
    <location>
        <begin position="300"/>
        <end position="318"/>
    </location>
</feature>
<organism evidence="2 3">
    <name type="scientific">Kiloniella litopenaei</name>
    <dbReference type="NCBI Taxonomy" id="1549748"/>
    <lineage>
        <taxon>Bacteria</taxon>
        <taxon>Pseudomonadati</taxon>
        <taxon>Pseudomonadota</taxon>
        <taxon>Alphaproteobacteria</taxon>
        <taxon>Rhodospirillales</taxon>
        <taxon>Kiloniellaceae</taxon>
        <taxon>Kiloniella</taxon>
    </lineage>
</organism>
<feature type="transmembrane region" description="Helical" evidence="1">
    <location>
        <begin position="159"/>
        <end position="175"/>
    </location>
</feature>
<evidence type="ECO:0000256" key="1">
    <source>
        <dbReference type="SAM" id="Phobius"/>
    </source>
</evidence>
<feature type="transmembrane region" description="Helical" evidence="1">
    <location>
        <begin position="133"/>
        <end position="153"/>
    </location>
</feature>